<dbReference type="InterPro" id="IPR050909">
    <property type="entry name" value="Bact_Autotransporter_VF"/>
</dbReference>
<dbReference type="EMBL" id="CP043626">
    <property type="protein sequence ID" value="QEY71427.1"/>
    <property type="molecule type" value="Genomic_DNA"/>
</dbReference>
<dbReference type="GO" id="GO:0005576">
    <property type="term" value="C:extracellular region"/>
    <property type="evidence" value="ECO:0007669"/>
    <property type="project" value="UniProtKB-SubCell"/>
</dbReference>
<dbReference type="InterPro" id="IPR041286">
    <property type="entry name" value="MBG_2"/>
</dbReference>
<evidence type="ECO:0000259" key="4">
    <source>
        <dbReference type="SMART" id="SM00912"/>
    </source>
</evidence>
<feature type="domain" description="Filamentous haemagglutinin FhaB/tRNA nuclease CdiA-like TPS" evidence="4">
    <location>
        <begin position="39"/>
        <end position="151"/>
    </location>
</feature>
<dbReference type="NCBIfam" id="TIGR01901">
    <property type="entry name" value="adhes_NPXG"/>
    <property type="match status" value="1"/>
</dbReference>
<evidence type="ECO:0000256" key="3">
    <source>
        <dbReference type="ARBA" id="ARBA00022729"/>
    </source>
</evidence>
<accession>A0A9X7MXF6</accession>
<dbReference type="KEGG" id="pden:F1C79_07170"/>
<dbReference type="InterPro" id="IPR012334">
    <property type="entry name" value="Pectin_lyas_fold"/>
</dbReference>
<dbReference type="Gene3D" id="2.160.20.10">
    <property type="entry name" value="Single-stranded right-handed beta-helix, Pectin lyase-like"/>
    <property type="match status" value="1"/>
</dbReference>
<dbReference type="InterPro" id="IPR008638">
    <property type="entry name" value="FhaB/CdiA-like_TPS"/>
</dbReference>
<evidence type="ECO:0000313" key="5">
    <source>
        <dbReference type="EMBL" id="QEY71427.1"/>
    </source>
</evidence>
<dbReference type="SMART" id="SM00912">
    <property type="entry name" value="Haemagg_act"/>
    <property type="match status" value="1"/>
</dbReference>
<dbReference type="Gene3D" id="3.30.160.710">
    <property type="match status" value="1"/>
</dbReference>
<dbReference type="Pfam" id="PF18676">
    <property type="entry name" value="MBG_2"/>
    <property type="match status" value="6"/>
</dbReference>
<reference evidence="5 6" key="1">
    <citation type="submission" date="2019-09" db="EMBL/GenBank/DDBJ databases">
        <title>Prosopis cineraria nodule microbiome.</title>
        <authorList>
            <person name="Chaluvadi S.R."/>
            <person name="Ali R."/>
            <person name="Wang X."/>
        </authorList>
    </citation>
    <scope>NUCLEOTIDE SEQUENCE [LARGE SCALE GENOMIC DNA]</scope>
    <source>
        <strain evidence="5 6">BG1</strain>
    </source>
</reference>
<protein>
    <submittedName>
        <fullName evidence="5">Filamentous hemagglutinin N-terminal domain-containing protein</fullName>
    </submittedName>
</protein>
<dbReference type="InterPro" id="IPR011050">
    <property type="entry name" value="Pectin_lyase_fold/virulence"/>
</dbReference>
<name>A0A9X7MXF6_PSEDE</name>
<keyword evidence="3" id="KW-0732">Signal</keyword>
<evidence type="ECO:0000256" key="1">
    <source>
        <dbReference type="ARBA" id="ARBA00004613"/>
    </source>
</evidence>
<proteinExistence type="predicted"/>
<gene>
    <name evidence="5" type="ORF">F1C79_07170</name>
</gene>
<dbReference type="Proteomes" id="UP000326659">
    <property type="component" value="Chromosome"/>
</dbReference>
<dbReference type="SUPFAM" id="SSF51126">
    <property type="entry name" value="Pectin lyase-like"/>
    <property type="match status" value="1"/>
</dbReference>
<sequence>MKDLPSHTSSHGTCPSRLHILCIAVALAGAGIPLTVMAGDALPQGGSIISGSGSISQNGNEMTVNTQSARTAINWQRFSVGADNRITFNQPDGKSVTLNRVVGSDPSKIYGAVTSNGQLILVNPNGVWIGPKAHISSSALVASAGFLTEEQAKQFAESGKLDIQLTGNVTNQGRITVHDNGMVALLGAQVNNAGVIQARKGMVQLATGPQATLDFHGDGLLNIAVSGEPGEKDSVNPDVTGGVHNSGEIDVGNGTVAMSAARAAKHLDSVINVGGNVLADSVSTDGGTVVLGNSAKTNVTGSISATGVNGGQIKVLGDEVNVAGSAKIDASGTQGSGGKVLVGGSYQGKGTEQAAKNTTVAKGAQLKADGKTDGGQVVVWSDGKTHFAGQASAKGGQRGGVVETSGQQLTVTSDANVSTKGSTADGTWLLDPATVNIEATDTDGSGQGSVAASAIVNGLAQGNVTIYATDTLNVNAPIIATNFATVNNDGRTSKSTLALISSGNAGTVSAYTGTDKTRTSGAVNIRAPILLKDGNLYISATGDIRLIDNAGSATGDAAYNKRAIIDVGSGVAWLKTGDTASIFQDNNTALIGDKVALDGASVRMESGLNYAGTLAGQASNGIFRFTQTNATGAEPITTDTVTAPYTGEQLTGVKAYTLSVVGSQNITSYQHANETYRSVTLSAGGQQFDYIIFEATSYTGRDGRTISPATLLTYLDSSDYLVNGLSFRDTNNVQWQFIPDGTKDGLTKVLRNGVEVSAPVGFSLSGVGGVAVAGTTSDSSNKPYWGVLGDYIPGAQLQAEIQYNEQTQSSQQLAIKLGSTTTSVLAQIGWLMNDGSNTTKDARYENAKVQFLRTQDRTAQNVQITSNKATVTATPADASRTYGDANPPLSQSLTENTQASKVSGIDNYVDRMLGRTGITQSEPTTAATQQSNVGQYDIKGGLAAGSFAQKRYELNSGTGKLTVTPAELTVTAKDKAKTYGTVDPTLDYEVAGEKLGQTGADILNGGALAREAGEDVIPGGYAINQGGLGLNNGPGGNYTLKFVDGKLEIVPAELVMQAGNEYYVYNGTTQSVNGYAYYGLIPGDEAVIKNVVLSGQGRDVGSYVTRINGVTLDPSKSANYTVRILDGLLTITPAPLTLTAGSAQYVYDGMSHAAPWFTAQGLMNGDTIRNDSVKISGQGTNVGSYVNQIESFNLDPSIAHNYSVSLMNGQITITPAELRVRALDAGKTYGDADPLLEYSVAGLAQTDSLSSILSGSISREAGENVGAYGINKGTLGMTGELAQNYILHFEDGVFTVTPATLKVQADGMTKFYGDLDPKLSYQVTGNKGNDKAEDLVSGQVVRDAGENAGTYAINQGTVGLTGAAGQNYILQYTGGDFVITPVSLQVEANSHTKVYGDVDPELTYKISGLKNGDQEADVVSGTLTRQTGENVGNYGIGQGNVGLTDAASGNYIFTFVDGQLAIIPAKLTVHAKDDGKVYGDADPTFSHVVTGFKGTDTESSVLNGGSVARQAGENVGSYGIGQGTLDLNGGVGSNYILDFKDGVFTISPPR</sequence>
<evidence type="ECO:0000256" key="2">
    <source>
        <dbReference type="ARBA" id="ARBA00022525"/>
    </source>
</evidence>
<dbReference type="PANTHER" id="PTHR12338:SF8">
    <property type="entry name" value="HEME_HEMOPEXIN-BINDING PROTEIN"/>
    <property type="match status" value="1"/>
</dbReference>
<keyword evidence="6" id="KW-1185">Reference proteome</keyword>
<dbReference type="OrthoDB" id="218680at2"/>
<keyword evidence="2" id="KW-0964">Secreted</keyword>
<organism evidence="5 6">
    <name type="scientific">Pseudomonas denitrificans</name>
    <dbReference type="NCBI Taxonomy" id="43306"/>
    <lineage>
        <taxon>Bacteria</taxon>
        <taxon>Pseudomonadati</taxon>
        <taxon>Pseudomonadota</taxon>
        <taxon>Gammaproteobacteria</taxon>
        <taxon>Pseudomonadales</taxon>
        <taxon>Pseudomonadaceae</taxon>
        <taxon>Halopseudomonas</taxon>
    </lineage>
</organism>
<evidence type="ECO:0000313" key="6">
    <source>
        <dbReference type="Proteomes" id="UP000326659"/>
    </source>
</evidence>
<dbReference type="Pfam" id="PF05860">
    <property type="entry name" value="TPS"/>
    <property type="match status" value="1"/>
</dbReference>
<dbReference type="PANTHER" id="PTHR12338">
    <property type="entry name" value="AUTOTRANSPORTER"/>
    <property type="match status" value="1"/>
</dbReference>
<comment type="subcellular location">
    <subcellularLocation>
        <location evidence="1">Secreted</location>
    </subcellularLocation>
</comment>
<dbReference type="RefSeq" id="WP_151186916.1">
    <property type="nucleotide sequence ID" value="NZ_CP043626.1"/>
</dbReference>